<dbReference type="RefSeq" id="WP_088772931.1">
    <property type="nucleotide sequence ID" value="NZ_CP022132.1"/>
</dbReference>
<evidence type="ECO:0000313" key="2">
    <source>
        <dbReference type="Proteomes" id="UP000249910"/>
    </source>
</evidence>
<proteinExistence type="predicted"/>
<dbReference type="Proteomes" id="UP000249910">
    <property type="component" value="Chromosome"/>
</dbReference>
<gene>
    <name evidence="1" type="ORF">CDV26_08605</name>
</gene>
<name>A0ABM6M0K9_9GAMM</name>
<sequence>MLYHLASILLLVTLIVSCTEKTGHSSEKEQKIIQSKVSNDENINKKHTKYGELYLDYKIDKSNLIITSCSSKGIDKNILPDNCK</sequence>
<reference evidence="1 2" key="1">
    <citation type="submission" date="2017-06" db="EMBL/GenBank/DDBJ databases">
        <title>Complete genome of Francisella halioticida.</title>
        <authorList>
            <person name="Sjodin A."/>
        </authorList>
    </citation>
    <scope>NUCLEOTIDE SEQUENCE [LARGE SCALE GENOMIC DNA]</scope>
    <source>
        <strain evidence="1 2">DSM 23729</strain>
    </source>
</reference>
<evidence type="ECO:0000313" key="1">
    <source>
        <dbReference type="EMBL" id="ASG68446.1"/>
    </source>
</evidence>
<evidence type="ECO:0008006" key="3">
    <source>
        <dbReference type="Google" id="ProtNLM"/>
    </source>
</evidence>
<dbReference type="EMBL" id="CP022132">
    <property type="protein sequence ID" value="ASG68446.1"/>
    <property type="molecule type" value="Genomic_DNA"/>
</dbReference>
<protein>
    <recommendedName>
        <fullName evidence="3">Lipoprotein</fullName>
    </recommendedName>
</protein>
<keyword evidence="2" id="KW-1185">Reference proteome</keyword>
<organism evidence="1 2">
    <name type="scientific">Francisella halioticida</name>
    <dbReference type="NCBI Taxonomy" id="549298"/>
    <lineage>
        <taxon>Bacteria</taxon>
        <taxon>Pseudomonadati</taxon>
        <taxon>Pseudomonadota</taxon>
        <taxon>Gammaproteobacteria</taxon>
        <taxon>Thiotrichales</taxon>
        <taxon>Francisellaceae</taxon>
        <taxon>Francisella</taxon>
    </lineage>
</organism>
<accession>A0ABM6M0K9</accession>